<feature type="compositionally biased region" description="Polar residues" evidence="1">
    <location>
        <begin position="19"/>
        <end position="29"/>
    </location>
</feature>
<proteinExistence type="predicted"/>
<keyword evidence="2" id="KW-0812">Transmembrane</keyword>
<dbReference type="AlphaFoldDB" id="A0AAJ0CNB1"/>
<dbReference type="PANTHER" id="PTHR35395:SF1">
    <property type="entry name" value="DUF6536 DOMAIN-CONTAINING PROTEIN"/>
    <property type="match status" value="1"/>
</dbReference>
<evidence type="ECO:0000313" key="5">
    <source>
        <dbReference type="Proteomes" id="UP001251528"/>
    </source>
</evidence>
<feature type="transmembrane region" description="Helical" evidence="2">
    <location>
        <begin position="115"/>
        <end position="137"/>
    </location>
</feature>
<feature type="region of interest" description="Disordered" evidence="1">
    <location>
        <begin position="1"/>
        <end position="29"/>
    </location>
</feature>
<reference evidence="4" key="1">
    <citation type="submission" date="2023-06" db="EMBL/GenBank/DDBJ databases">
        <title>Conoideocrella luteorostrata (Hypocreales: Clavicipitaceae), a potential biocontrol fungus for elongate hemlock scale in United States Christmas tree production areas.</title>
        <authorList>
            <person name="Barrett H."/>
            <person name="Lovett B."/>
            <person name="Macias A.M."/>
            <person name="Stajich J.E."/>
            <person name="Kasson M.T."/>
        </authorList>
    </citation>
    <scope>NUCLEOTIDE SEQUENCE</scope>
    <source>
        <strain evidence="4">ARSEF 14590</strain>
    </source>
</reference>
<comment type="caution">
    <text evidence="4">The sequence shown here is derived from an EMBL/GenBank/DDBJ whole genome shotgun (WGS) entry which is preliminary data.</text>
</comment>
<keyword evidence="2" id="KW-0472">Membrane</keyword>
<accession>A0AAJ0CNB1</accession>
<evidence type="ECO:0000313" key="4">
    <source>
        <dbReference type="EMBL" id="KAK2597351.1"/>
    </source>
</evidence>
<dbReference type="PANTHER" id="PTHR35395">
    <property type="entry name" value="DUF6536 DOMAIN-CONTAINING PROTEIN"/>
    <property type="match status" value="1"/>
</dbReference>
<feature type="transmembrane region" description="Helical" evidence="2">
    <location>
        <begin position="177"/>
        <end position="194"/>
    </location>
</feature>
<feature type="domain" description="DUF6536" evidence="3">
    <location>
        <begin position="68"/>
        <end position="217"/>
    </location>
</feature>
<feature type="transmembrane region" description="Helical" evidence="2">
    <location>
        <begin position="620"/>
        <end position="645"/>
    </location>
</feature>
<protein>
    <recommendedName>
        <fullName evidence="3">DUF6536 domain-containing protein</fullName>
    </recommendedName>
</protein>
<evidence type="ECO:0000259" key="3">
    <source>
        <dbReference type="Pfam" id="PF20163"/>
    </source>
</evidence>
<dbReference type="InterPro" id="IPR046623">
    <property type="entry name" value="DUF6536"/>
</dbReference>
<feature type="transmembrane region" description="Helical" evidence="2">
    <location>
        <begin position="374"/>
        <end position="394"/>
    </location>
</feature>
<organism evidence="4 5">
    <name type="scientific">Conoideocrella luteorostrata</name>
    <dbReference type="NCBI Taxonomy" id="1105319"/>
    <lineage>
        <taxon>Eukaryota</taxon>
        <taxon>Fungi</taxon>
        <taxon>Dikarya</taxon>
        <taxon>Ascomycota</taxon>
        <taxon>Pezizomycotina</taxon>
        <taxon>Sordariomycetes</taxon>
        <taxon>Hypocreomycetidae</taxon>
        <taxon>Hypocreales</taxon>
        <taxon>Clavicipitaceae</taxon>
        <taxon>Conoideocrella</taxon>
    </lineage>
</organism>
<dbReference type="EMBL" id="JASWJB010000107">
    <property type="protein sequence ID" value="KAK2597351.1"/>
    <property type="molecule type" value="Genomic_DNA"/>
</dbReference>
<feature type="transmembrane region" description="Helical" evidence="2">
    <location>
        <begin position="549"/>
        <end position="570"/>
    </location>
</feature>
<keyword evidence="5" id="KW-1185">Reference proteome</keyword>
<evidence type="ECO:0000256" key="2">
    <source>
        <dbReference type="SAM" id="Phobius"/>
    </source>
</evidence>
<gene>
    <name evidence="4" type="ORF">QQS21_006048</name>
</gene>
<keyword evidence="2" id="KW-1133">Transmembrane helix</keyword>
<feature type="transmembrane region" description="Helical" evidence="2">
    <location>
        <begin position="70"/>
        <end position="95"/>
    </location>
</feature>
<feature type="transmembrane region" description="Helical" evidence="2">
    <location>
        <begin position="486"/>
        <end position="508"/>
    </location>
</feature>
<feature type="transmembrane region" description="Helical" evidence="2">
    <location>
        <begin position="520"/>
        <end position="537"/>
    </location>
</feature>
<dbReference type="Pfam" id="PF20163">
    <property type="entry name" value="DUF6536"/>
    <property type="match status" value="1"/>
</dbReference>
<evidence type="ECO:0000256" key="1">
    <source>
        <dbReference type="SAM" id="MobiDB-lite"/>
    </source>
</evidence>
<sequence>MADPARISIDSPQVPAESDTPSSTDATSRNGDFRAAVFAERSFLSWWFPQIDHDETNSFRIWRSRRSRALMAQILAIGLVLVTNVTTSIFAIVKYGSQDGVGLVYKGDCDTVKRLSLWTHLVINLLGTAMLSASNYCMQLQASPTRENINKAHAQGRWLDIGIPSLRNLWYIGWRRVLIWLLLAASSVPIHLLYNSAVFQSLSSNNYAVAVVKDSFVSGSPFNLTTAMNNRAGDPGWDEYRVNPDHIDYASVFTDLQRDCHTYKQMNISSCFELYDDYWKPQGNALILVRNRTVQSPSDDSLLMYVYVVPRWDDWGKNMWALGNSTREYVAQLRLSQQVTHWYLGPPRYEVSSCLVQDPSSIELTCRFEYSPHILITVCLMNLAKLLIMLWAWFARRRETNSNKSANSNKPESLEILYTLGDAIASFMKVPDPTTRNMCLATKDDFLRTKPSLCSWRSRTPKPSTEPRLFRNEPKFWMQAASMTRWVVLIAVCCFVLLSTAALLAASIKSLRHRKLPTSMPGLAGLGFGAPTPYTYLVMGLPRDDPTGLISNVLIANLPQLFLSLVYVLYNAMLSTFLVQREFSHCYKAAKRKPLRVSEPMGIQRSSYFISMPLRYGLPLYATSGIMHFLLSQSLFLARITALFANGTVDRKASFSTCAYSPIAIITGELSIFAGCQAPSL</sequence>
<dbReference type="Proteomes" id="UP001251528">
    <property type="component" value="Unassembled WGS sequence"/>
</dbReference>
<name>A0AAJ0CNB1_9HYPO</name>